<protein>
    <submittedName>
        <fullName evidence="1">Uncharacterized protein</fullName>
    </submittedName>
</protein>
<evidence type="ECO:0000313" key="1">
    <source>
        <dbReference type="EMBL" id="TPG31870.1"/>
    </source>
</evidence>
<comment type="caution">
    <text evidence="1">The sequence shown here is derived from an EMBL/GenBank/DDBJ whole genome shotgun (WGS) entry which is preliminary data.</text>
</comment>
<name>A0A502E614_9MYCO</name>
<proteinExistence type="predicted"/>
<reference evidence="1 2" key="1">
    <citation type="journal article" date="2019" name="Environ. Microbiol.">
        <title>Species interactions and distinct microbial communities in high Arctic permafrost affected cryosols are associated with the CH4 and CO2 gas fluxes.</title>
        <authorList>
            <person name="Altshuler I."/>
            <person name="Hamel J."/>
            <person name="Turney S."/>
            <person name="Magnuson E."/>
            <person name="Levesque R."/>
            <person name="Greer C."/>
            <person name="Whyte L.G."/>
        </authorList>
    </citation>
    <scope>NUCLEOTIDE SEQUENCE [LARGE SCALE GENOMIC DNA]</scope>
    <source>
        <strain evidence="1 2">S5.20</strain>
    </source>
</reference>
<keyword evidence="2" id="KW-1185">Reference proteome</keyword>
<gene>
    <name evidence="1" type="ORF">EAH80_21075</name>
</gene>
<organism evidence="1 2">
    <name type="scientific">Mycolicibacterium hodleri</name>
    <dbReference type="NCBI Taxonomy" id="49897"/>
    <lineage>
        <taxon>Bacteria</taxon>
        <taxon>Bacillati</taxon>
        <taxon>Actinomycetota</taxon>
        <taxon>Actinomycetes</taxon>
        <taxon>Mycobacteriales</taxon>
        <taxon>Mycobacteriaceae</taxon>
        <taxon>Mycolicibacterium</taxon>
    </lineage>
</organism>
<dbReference type="AlphaFoldDB" id="A0A502E614"/>
<dbReference type="Proteomes" id="UP000320095">
    <property type="component" value="Unassembled WGS sequence"/>
</dbReference>
<dbReference type="EMBL" id="RCZG01000010">
    <property type="protein sequence ID" value="TPG31870.1"/>
    <property type="molecule type" value="Genomic_DNA"/>
</dbReference>
<accession>A0A502E614</accession>
<sequence length="83" mass="8846">MLYPQISASAPTFAPSIVRRRSRHQICARLQRMCFSATANLVAGTVLLPIAALSFPVCKGMGLGDGALRLGPWAQFFPIGATV</sequence>
<evidence type="ECO:0000313" key="2">
    <source>
        <dbReference type="Proteomes" id="UP000320095"/>
    </source>
</evidence>